<reference evidence="8" key="1">
    <citation type="journal article" date="2019" name="Int. J. Syst. Evol. Microbiol.">
        <title>The Global Catalogue of Microorganisms (GCM) 10K type strain sequencing project: providing services to taxonomists for standard genome sequencing and annotation.</title>
        <authorList>
            <consortium name="The Broad Institute Genomics Platform"/>
            <consortium name="The Broad Institute Genome Sequencing Center for Infectious Disease"/>
            <person name="Wu L."/>
            <person name="Ma J."/>
        </authorList>
    </citation>
    <scope>NUCLEOTIDE SEQUENCE [LARGE SCALE GENOMIC DNA]</scope>
    <source>
        <strain evidence="8">JCM 17656</strain>
    </source>
</reference>
<comment type="caution">
    <text evidence="7">The sequence shown here is derived from an EMBL/GenBank/DDBJ whole genome shotgun (WGS) entry which is preliminary data.</text>
</comment>
<dbReference type="PANTHER" id="PTHR47506:SF1">
    <property type="entry name" value="HTH-TYPE TRANSCRIPTIONAL REGULATOR YJDC"/>
    <property type="match status" value="1"/>
</dbReference>
<evidence type="ECO:0000259" key="6">
    <source>
        <dbReference type="PROSITE" id="PS50977"/>
    </source>
</evidence>
<sequence>MVSGKETKLTEQREAGAEEAGGKARAAAPTSDRPPGVVEARDRPLGAAKTRDRSIGEAKTRDRSIGVAKTRDRPIGVAKTRGRPRSFDRETALEKAILAFWERGYEATSVSDLTRAMDIGAPSLYAAFGDKRSLFEEVVRVYSSRYAAFADHALAESPTSRDAVERTLREAAGAYTEPDRPHGCLIAHAAINCTTPEVATSLRDRRNATIAAFEGRIEEDIAAGALPAGTDAGALARHTGAMIQGMSQQARDGASREELEALVEIAMAIWPRT</sequence>
<dbReference type="PROSITE" id="PS50977">
    <property type="entry name" value="HTH_TETR_2"/>
    <property type="match status" value="1"/>
</dbReference>
<dbReference type="Gene3D" id="1.10.357.10">
    <property type="entry name" value="Tetracycline Repressor, domain 2"/>
    <property type="match status" value="1"/>
</dbReference>
<evidence type="ECO:0000256" key="4">
    <source>
        <dbReference type="PROSITE-ProRule" id="PRU00335"/>
    </source>
</evidence>
<keyword evidence="8" id="KW-1185">Reference proteome</keyword>
<dbReference type="SUPFAM" id="SSF46689">
    <property type="entry name" value="Homeodomain-like"/>
    <property type="match status" value="1"/>
</dbReference>
<dbReference type="EMBL" id="BAABCE010000010">
    <property type="protein sequence ID" value="GAA3562791.1"/>
    <property type="molecule type" value="Genomic_DNA"/>
</dbReference>
<dbReference type="Gene3D" id="1.10.10.60">
    <property type="entry name" value="Homeodomain-like"/>
    <property type="match status" value="1"/>
</dbReference>
<feature type="compositionally biased region" description="Basic and acidic residues" evidence="5">
    <location>
        <begin position="39"/>
        <end position="71"/>
    </location>
</feature>
<dbReference type="InterPro" id="IPR009057">
    <property type="entry name" value="Homeodomain-like_sf"/>
</dbReference>
<feature type="compositionally biased region" description="Basic and acidic residues" evidence="5">
    <location>
        <begin position="1"/>
        <end position="22"/>
    </location>
</feature>
<organism evidence="7 8">
    <name type="scientific">Streptomyces osmaniensis</name>
    <dbReference type="NCBI Taxonomy" id="593134"/>
    <lineage>
        <taxon>Bacteria</taxon>
        <taxon>Bacillati</taxon>
        <taxon>Actinomycetota</taxon>
        <taxon>Actinomycetes</taxon>
        <taxon>Kitasatosporales</taxon>
        <taxon>Streptomycetaceae</taxon>
        <taxon>Streptomyces</taxon>
    </lineage>
</organism>
<protein>
    <recommendedName>
        <fullName evidence="6">HTH tetR-type domain-containing protein</fullName>
    </recommendedName>
</protein>
<accession>A0ABP6X861</accession>
<evidence type="ECO:0000256" key="3">
    <source>
        <dbReference type="ARBA" id="ARBA00023163"/>
    </source>
</evidence>
<dbReference type="PROSITE" id="PS01081">
    <property type="entry name" value="HTH_TETR_1"/>
    <property type="match status" value="1"/>
</dbReference>
<evidence type="ECO:0000256" key="2">
    <source>
        <dbReference type="ARBA" id="ARBA00023125"/>
    </source>
</evidence>
<dbReference type="InterPro" id="IPR001647">
    <property type="entry name" value="HTH_TetR"/>
</dbReference>
<feature type="region of interest" description="Disordered" evidence="5">
    <location>
        <begin position="1"/>
        <end position="71"/>
    </location>
</feature>
<keyword evidence="1" id="KW-0805">Transcription regulation</keyword>
<proteinExistence type="predicted"/>
<feature type="DNA-binding region" description="H-T-H motif" evidence="4">
    <location>
        <begin position="109"/>
        <end position="128"/>
    </location>
</feature>
<evidence type="ECO:0000313" key="7">
    <source>
        <dbReference type="EMBL" id="GAA3562791.1"/>
    </source>
</evidence>
<dbReference type="SUPFAM" id="SSF48498">
    <property type="entry name" value="Tetracyclin repressor-like, C-terminal domain"/>
    <property type="match status" value="1"/>
</dbReference>
<evidence type="ECO:0000256" key="5">
    <source>
        <dbReference type="SAM" id="MobiDB-lite"/>
    </source>
</evidence>
<feature type="domain" description="HTH tetR-type" evidence="6">
    <location>
        <begin position="86"/>
        <end position="146"/>
    </location>
</feature>
<keyword evidence="3" id="KW-0804">Transcription</keyword>
<gene>
    <name evidence="7" type="ORF">GCM10022295_51350</name>
</gene>
<dbReference type="Proteomes" id="UP001500707">
    <property type="component" value="Unassembled WGS sequence"/>
</dbReference>
<dbReference type="InterPro" id="IPR023772">
    <property type="entry name" value="DNA-bd_HTH_TetR-type_CS"/>
</dbReference>
<evidence type="ECO:0000256" key="1">
    <source>
        <dbReference type="ARBA" id="ARBA00023015"/>
    </source>
</evidence>
<evidence type="ECO:0000313" key="8">
    <source>
        <dbReference type="Proteomes" id="UP001500707"/>
    </source>
</evidence>
<keyword evidence="2 4" id="KW-0238">DNA-binding</keyword>
<dbReference type="Pfam" id="PF00440">
    <property type="entry name" value="TetR_N"/>
    <property type="match status" value="1"/>
</dbReference>
<dbReference type="PANTHER" id="PTHR47506">
    <property type="entry name" value="TRANSCRIPTIONAL REGULATORY PROTEIN"/>
    <property type="match status" value="1"/>
</dbReference>
<dbReference type="InterPro" id="IPR036271">
    <property type="entry name" value="Tet_transcr_reg_TetR-rel_C_sf"/>
</dbReference>
<name>A0ABP6X861_9ACTN</name>